<dbReference type="InterPro" id="IPR018834">
    <property type="entry name" value="DNA/RNA-bd_Est1-type"/>
</dbReference>
<keyword evidence="3" id="KW-1185">Reference proteome</keyword>
<evidence type="ECO:0000313" key="2">
    <source>
        <dbReference type="EMBL" id="KAK7344630.1"/>
    </source>
</evidence>
<dbReference type="GO" id="GO:0070034">
    <property type="term" value="F:telomerase RNA binding"/>
    <property type="evidence" value="ECO:0007669"/>
    <property type="project" value="TreeGrafter"/>
</dbReference>
<feature type="domain" description="DNA/RNA-binding" evidence="1">
    <location>
        <begin position="69"/>
        <end position="146"/>
    </location>
</feature>
<dbReference type="InterPro" id="IPR045153">
    <property type="entry name" value="Est1/Ebs1-like"/>
</dbReference>
<dbReference type="Proteomes" id="UP001367508">
    <property type="component" value="Unassembled WGS sequence"/>
</dbReference>
<reference evidence="2 3" key="1">
    <citation type="submission" date="2024-01" db="EMBL/GenBank/DDBJ databases">
        <title>The genomes of 5 underutilized Papilionoideae crops provide insights into root nodulation and disease resistanc.</title>
        <authorList>
            <person name="Jiang F."/>
        </authorList>
    </citation>
    <scope>NUCLEOTIDE SEQUENCE [LARGE SCALE GENOMIC DNA]</scope>
    <source>
        <strain evidence="2">LVBAO_FW01</strain>
        <tissue evidence="2">Leaves</tissue>
    </source>
</reference>
<dbReference type="InterPro" id="IPR011990">
    <property type="entry name" value="TPR-like_helical_dom_sf"/>
</dbReference>
<dbReference type="GO" id="GO:0005697">
    <property type="term" value="C:telomerase holoenzyme complex"/>
    <property type="evidence" value="ECO:0007669"/>
    <property type="project" value="TreeGrafter"/>
</dbReference>
<organism evidence="2 3">
    <name type="scientific">Canavalia gladiata</name>
    <name type="common">Sword bean</name>
    <name type="synonym">Dolichos gladiatus</name>
    <dbReference type="NCBI Taxonomy" id="3824"/>
    <lineage>
        <taxon>Eukaryota</taxon>
        <taxon>Viridiplantae</taxon>
        <taxon>Streptophyta</taxon>
        <taxon>Embryophyta</taxon>
        <taxon>Tracheophyta</taxon>
        <taxon>Spermatophyta</taxon>
        <taxon>Magnoliopsida</taxon>
        <taxon>eudicotyledons</taxon>
        <taxon>Gunneridae</taxon>
        <taxon>Pentapetalae</taxon>
        <taxon>rosids</taxon>
        <taxon>fabids</taxon>
        <taxon>Fabales</taxon>
        <taxon>Fabaceae</taxon>
        <taxon>Papilionoideae</taxon>
        <taxon>50 kb inversion clade</taxon>
        <taxon>NPAAA clade</taxon>
        <taxon>indigoferoid/millettioid clade</taxon>
        <taxon>Phaseoleae</taxon>
        <taxon>Canavalia</taxon>
    </lineage>
</organism>
<dbReference type="GO" id="GO:0000184">
    <property type="term" value="P:nuclear-transcribed mRNA catabolic process, nonsense-mediated decay"/>
    <property type="evidence" value="ECO:0007669"/>
    <property type="project" value="TreeGrafter"/>
</dbReference>
<dbReference type="PANTHER" id="PTHR15696">
    <property type="entry name" value="SMG-7 SUPPRESSOR WITH MORPHOLOGICAL EFFECT ON GENITALIA PROTEIN 7"/>
    <property type="match status" value="1"/>
</dbReference>
<comment type="caution">
    <text evidence="2">The sequence shown here is derived from an EMBL/GenBank/DDBJ whole genome shotgun (WGS) entry which is preliminary data.</text>
</comment>
<dbReference type="AlphaFoldDB" id="A0AAN9QNQ9"/>
<dbReference type="SUPFAM" id="SSF48452">
    <property type="entry name" value="TPR-like"/>
    <property type="match status" value="1"/>
</dbReference>
<dbReference type="GO" id="GO:0042162">
    <property type="term" value="F:telomeric DNA binding"/>
    <property type="evidence" value="ECO:0007669"/>
    <property type="project" value="TreeGrafter"/>
</dbReference>
<gene>
    <name evidence="2" type="ORF">VNO77_14481</name>
</gene>
<evidence type="ECO:0000259" key="1">
    <source>
        <dbReference type="Pfam" id="PF10373"/>
    </source>
</evidence>
<name>A0AAN9QNQ9_CANGL</name>
<sequence>MTHENIVGSSRLVDITSSSRHSNSARVESFIRLNGILFTRTSLETFTEVLAVIGSSLREILSSGESEGQTYIGIVQHAVLLQNAFTAAFELMDHKLERCAQLPDPSTSYLLPGILVFIEWLACYPDLAAGNDVDKNQAILRSKFWNH</sequence>
<dbReference type="EMBL" id="JAYMYQ010000003">
    <property type="protein sequence ID" value="KAK7344630.1"/>
    <property type="molecule type" value="Genomic_DNA"/>
</dbReference>
<accession>A0AAN9QNQ9</accession>
<protein>
    <recommendedName>
        <fullName evidence="1">DNA/RNA-binding domain-containing protein</fullName>
    </recommendedName>
</protein>
<dbReference type="PANTHER" id="PTHR15696:SF35">
    <property type="entry name" value="NONSENSE-MEDIATED MRNA DECAY FACTOR SMG7"/>
    <property type="match status" value="1"/>
</dbReference>
<evidence type="ECO:0000313" key="3">
    <source>
        <dbReference type="Proteomes" id="UP001367508"/>
    </source>
</evidence>
<dbReference type="Pfam" id="PF10373">
    <property type="entry name" value="EST1_DNA_bind"/>
    <property type="match status" value="1"/>
</dbReference>
<proteinExistence type="predicted"/>